<gene>
    <name evidence="2" type="ORF">EZS28_024996</name>
</gene>
<dbReference type="GO" id="GO:0060271">
    <property type="term" value="P:cilium assembly"/>
    <property type="evidence" value="ECO:0007669"/>
    <property type="project" value="TreeGrafter"/>
</dbReference>
<organism evidence="2 3">
    <name type="scientific">Streblomastix strix</name>
    <dbReference type="NCBI Taxonomy" id="222440"/>
    <lineage>
        <taxon>Eukaryota</taxon>
        <taxon>Metamonada</taxon>
        <taxon>Preaxostyla</taxon>
        <taxon>Oxymonadida</taxon>
        <taxon>Streblomastigidae</taxon>
        <taxon>Streblomastix</taxon>
    </lineage>
</organism>
<feature type="non-terminal residue" evidence="2">
    <location>
        <position position="1"/>
    </location>
</feature>
<feature type="compositionally biased region" description="Polar residues" evidence="1">
    <location>
        <begin position="377"/>
        <end position="388"/>
    </location>
</feature>
<reference evidence="2 3" key="1">
    <citation type="submission" date="2019-03" db="EMBL/GenBank/DDBJ databases">
        <title>Single cell metagenomics reveals metabolic interactions within the superorganism composed of flagellate Streblomastix strix and complex community of Bacteroidetes bacteria on its surface.</title>
        <authorList>
            <person name="Treitli S.C."/>
            <person name="Kolisko M."/>
            <person name="Husnik F."/>
            <person name="Keeling P."/>
            <person name="Hampl V."/>
        </authorList>
    </citation>
    <scope>NUCLEOTIDE SEQUENCE [LARGE SCALE GENOMIC DNA]</scope>
    <source>
        <strain evidence="2">ST1C</strain>
    </source>
</reference>
<feature type="region of interest" description="Disordered" evidence="1">
    <location>
        <begin position="351"/>
        <end position="388"/>
    </location>
</feature>
<sequence length="1385" mass="154022">TRNRFLEALRNENPALDRAISNTSQGQQLSANTTTDPMYYKVECISPYFIVPKDFTITPDLSSQSDQNKKLNQTPQQSPQMQNPFSDKYNSQNQASNQLKSKLPTSGQGTGRDNQSNQNQQPLNSGLYNGTPGTTRFPITFSPRGPGEYNARILLRSAIDLRIYEIRGVALQPGLKGSLEISTPARKPINQEIPIANNTIQEWSIRVQMRNQSKNSGTPGQIDCVFKHPTEVRVPPRVTVTIPFSFMPRKAGVYTCDLVMVNIGHGQSAISQQTTSDMSKAGAEKMTYSIRAIAEDPLPEEPIVIECIARKEVRKRIKVPNVNSLSQFGINEDSSQTAMIKMAQAAAQQQSQQKAQQQQTIQVPQSGSDQQQGDQTPGIQTPSPPIQQLSPGAVAYKVICDVASCSGESRHIVGQVQQQQQRRRTVIPDQQNNQQQQQQVQEKIQQEGSNSVLQQDKSQEGLLSTTSSINQQTQNQPDYSGLYEMVIFSTSTGKEEGTLMFINEQDEGSVVWYPVTIITTQPPIEDVINVRTKVRNPVAIDIHLFNPSRTDQAQFVVRIEGFSLQGPDWFELKPQESKSYPLIYSPVSPTPVIQHYDRRKEKELKDAQKEKERIRERDWAKERSEKARTGQFISKEREKERDKEIQKEKEQFQKDWKEMEAKQLYGEYASVVFSSTTLGEYYYELHLTCDTVEPEQLDSMQCELGMCAIQVIQFDNPLTVDLKLDCESSDPTVFSIGPLVNSSLIDFGGEKIKMISREELAAINNATGIIGGSGSGNAGLRGAQRNVGAALSLTIGTKGPQIKVPKGQWGRALVKYMPSRIDEYEQATLKLTSSVAGKWEFKAKGIGKRPTLMPSITLTAQVSESTSKPIVFCNPFAHPLLCDVWIDQDNIQNDYLQPHAFNRNNQLNQQNQQQNQNNGDKLNASVNSQTPNQNQNPQGSNLNSPTGDRAQQSDQQGISQLDTLNNFNSLFSVLLRQQQKIQLDSRAELQVPIAFQPTSLITASARVVVRAYGDPAAQMNASSQTTGVAHFTEQNPLIWTQPVIGISEMYFPQIPVMDKEIGINDGEGKNQQGNNKDKNIKQSNNVVGAVGQTSSLMGQNQQESGNLDDGSITAREYITLAIQTQTGQAVDKVLQLPLIGLTANRKTIYNFINHCVNSGLVPLPQHFKKELQQATRSGQFSMMANQQGALSLSGINMKNQQQSDSETDSIQQQQQKGNNYQQWGQTGSGMIFNQPQSGGVPNSIMGLLLLLGENEPPTEPEVSAFYQVLRSVIHCEVQSDDIELQQTVFVPDNPVETEEEKKYINSINTIPIVSIPYSFHPTLSTPRTKTNLVLQRHQKAGGGRWRFTIWVTATMAPEIMGEDIVLSALVGKTAEQTFVLESLPH</sequence>
<feature type="compositionally biased region" description="Low complexity" evidence="1">
    <location>
        <begin position="464"/>
        <end position="476"/>
    </location>
</feature>
<accession>A0A5J4VAK0</accession>
<feature type="region of interest" description="Disordered" evidence="1">
    <location>
        <begin position="60"/>
        <end position="134"/>
    </location>
</feature>
<feature type="region of interest" description="Disordered" evidence="1">
    <location>
        <begin position="910"/>
        <end position="955"/>
    </location>
</feature>
<feature type="compositionally biased region" description="Low complexity" evidence="1">
    <location>
        <begin position="1211"/>
        <end position="1225"/>
    </location>
</feature>
<name>A0A5J4VAK0_9EUKA</name>
<dbReference type="Proteomes" id="UP000324800">
    <property type="component" value="Unassembled WGS sequence"/>
</dbReference>
<comment type="caution">
    <text evidence="2">The sequence shown here is derived from an EMBL/GenBank/DDBJ whole genome shotgun (WGS) entry which is preliminary data.</text>
</comment>
<evidence type="ECO:0000256" key="1">
    <source>
        <dbReference type="SAM" id="MobiDB-lite"/>
    </source>
</evidence>
<feature type="non-terminal residue" evidence="2">
    <location>
        <position position="1385"/>
    </location>
</feature>
<feature type="region of interest" description="Disordered" evidence="1">
    <location>
        <begin position="595"/>
        <end position="620"/>
    </location>
</feature>
<dbReference type="GO" id="GO:0005929">
    <property type="term" value="C:cilium"/>
    <property type="evidence" value="ECO:0007669"/>
    <property type="project" value="TreeGrafter"/>
</dbReference>
<proteinExistence type="predicted"/>
<dbReference type="PANTHER" id="PTHR45912:SF3">
    <property type="entry name" value="CILIA- AND FLAGELLA-ASSOCIATED PROTEIN 47"/>
    <property type="match status" value="1"/>
</dbReference>
<feature type="compositionally biased region" description="Polar residues" evidence="1">
    <location>
        <begin position="1198"/>
        <end position="1210"/>
    </location>
</feature>
<evidence type="ECO:0000313" key="2">
    <source>
        <dbReference type="EMBL" id="KAA6379477.1"/>
    </source>
</evidence>
<feature type="compositionally biased region" description="Low complexity" evidence="1">
    <location>
        <begin position="430"/>
        <end position="447"/>
    </location>
</feature>
<feature type="region of interest" description="Disordered" evidence="1">
    <location>
        <begin position="1198"/>
        <end position="1235"/>
    </location>
</feature>
<dbReference type="EMBL" id="SNRW01008470">
    <property type="protein sequence ID" value="KAA6379477.1"/>
    <property type="molecule type" value="Genomic_DNA"/>
</dbReference>
<dbReference type="PANTHER" id="PTHR45912">
    <property type="entry name" value="CILIA- AND FLAGELLA-ASSOCIATED PROTEIN 47"/>
    <property type="match status" value="1"/>
</dbReference>
<feature type="compositionally biased region" description="Low complexity" evidence="1">
    <location>
        <begin position="351"/>
        <end position="375"/>
    </location>
</feature>
<feature type="compositionally biased region" description="Low complexity" evidence="1">
    <location>
        <begin position="114"/>
        <end position="125"/>
    </location>
</feature>
<feature type="compositionally biased region" description="Polar residues" evidence="1">
    <location>
        <begin position="60"/>
        <end position="113"/>
    </location>
</feature>
<feature type="region of interest" description="Disordered" evidence="1">
    <location>
        <begin position="423"/>
        <end position="476"/>
    </location>
</feature>
<evidence type="ECO:0000313" key="3">
    <source>
        <dbReference type="Proteomes" id="UP000324800"/>
    </source>
</evidence>
<feature type="region of interest" description="Disordered" evidence="1">
    <location>
        <begin position="1062"/>
        <end position="1083"/>
    </location>
</feature>
<protein>
    <submittedName>
        <fullName evidence="2">Uncharacterized protein</fullName>
    </submittedName>
</protein>
<feature type="compositionally biased region" description="Low complexity" evidence="1">
    <location>
        <begin position="925"/>
        <end position="945"/>
    </location>
</feature>
<dbReference type="OrthoDB" id="10060824at2759"/>